<protein>
    <submittedName>
        <fullName evidence="2">SAC3 domain-containing protein 1</fullName>
    </submittedName>
</protein>
<evidence type="ECO:0000259" key="1">
    <source>
        <dbReference type="Pfam" id="PF03399"/>
    </source>
</evidence>
<dbReference type="GO" id="GO:0005813">
    <property type="term" value="C:centrosome"/>
    <property type="evidence" value="ECO:0007669"/>
    <property type="project" value="TreeGrafter"/>
</dbReference>
<organism evidence="2 3">
    <name type="scientific">Eumeta variegata</name>
    <name type="common">Bagworm moth</name>
    <name type="synonym">Eumeta japonica</name>
    <dbReference type="NCBI Taxonomy" id="151549"/>
    <lineage>
        <taxon>Eukaryota</taxon>
        <taxon>Metazoa</taxon>
        <taxon>Ecdysozoa</taxon>
        <taxon>Arthropoda</taxon>
        <taxon>Hexapoda</taxon>
        <taxon>Insecta</taxon>
        <taxon>Pterygota</taxon>
        <taxon>Neoptera</taxon>
        <taxon>Endopterygota</taxon>
        <taxon>Lepidoptera</taxon>
        <taxon>Glossata</taxon>
        <taxon>Ditrysia</taxon>
        <taxon>Tineoidea</taxon>
        <taxon>Psychidae</taxon>
        <taxon>Oiketicinae</taxon>
        <taxon>Eumeta</taxon>
    </lineage>
</organism>
<dbReference type="GO" id="GO:0051298">
    <property type="term" value="P:centrosome duplication"/>
    <property type="evidence" value="ECO:0007669"/>
    <property type="project" value="TreeGrafter"/>
</dbReference>
<dbReference type="PANTHER" id="PTHR12436">
    <property type="entry name" value="80 KDA MCM3-ASSOCIATED PROTEIN"/>
    <property type="match status" value="1"/>
</dbReference>
<reference evidence="2 3" key="1">
    <citation type="journal article" date="2019" name="Commun. Biol.">
        <title>The bagworm genome reveals a unique fibroin gene that provides high tensile strength.</title>
        <authorList>
            <person name="Kono N."/>
            <person name="Nakamura H."/>
            <person name="Ohtoshi R."/>
            <person name="Tomita M."/>
            <person name="Numata K."/>
            <person name="Arakawa K."/>
        </authorList>
    </citation>
    <scope>NUCLEOTIDE SEQUENCE [LARGE SCALE GENOMIC DNA]</scope>
</reference>
<dbReference type="Pfam" id="PF03399">
    <property type="entry name" value="SAC3_GANP"/>
    <property type="match status" value="2"/>
</dbReference>
<dbReference type="InterPro" id="IPR045107">
    <property type="entry name" value="SAC3/GANP/THP3"/>
</dbReference>
<feature type="domain" description="SAC3/GANP/THP3 conserved" evidence="1">
    <location>
        <begin position="272"/>
        <end position="457"/>
    </location>
</feature>
<dbReference type="Gene3D" id="1.25.40.990">
    <property type="match status" value="2"/>
</dbReference>
<dbReference type="InterPro" id="IPR005062">
    <property type="entry name" value="SAC3/GANP/THP3_conserved"/>
</dbReference>
<dbReference type="Proteomes" id="UP000299102">
    <property type="component" value="Unassembled WGS sequence"/>
</dbReference>
<gene>
    <name evidence="2" type="primary">Sac3d1</name>
    <name evidence="2" type="ORF">EVAR_79381_1</name>
</gene>
<evidence type="ECO:0000313" key="3">
    <source>
        <dbReference type="Proteomes" id="UP000299102"/>
    </source>
</evidence>
<sequence>MDDVKRERENLVHILEVWNTADHKNVLVKRYGRSAANSNMAVPQLLRPFDVLKQSVHYLLLEITKRCDVTIPTLYDFINDRLRSVRQDAIIQQLPAAQCMLLLEPMIRFYVLYSYMPSIETMSDRLALQSTMRWKDTSADLASTLQGRYLGRSADLKAKNKTNLFYTHLLPIWLTRHSVAFYHCVATSAISACRHRERRAERRRVACPGLENKANYRLNDTQHAVLLVDSQLERCGNTHDHRGAPDPHFVYATGGGGVACWYDTSFFKVVSLSGYPVKDFDPVLNKQYLLECLKWFLNCWDEIQCKEETVQNVTESLLSMHLGHGDELICDNVLVEALYILCNLNDVHPVYRYLTLPKKIQRCRPLQTAFNIAIACLHGNFVRVFRLANALCPLTRRAFFMHVPRLQRRAVQVLSAALSGGRGRGVPLPSAAVGRLLGFSDAAAAARACHHYGLALESDADRIVFDKRLFKHEAHEGETQKNISSSVAVVLRPPHKARAVRKKSDHLKTLSFSSHTARNPRCGGYAAHRGAVVLEATVAAKSEHITQKGEFLSFPSLDLQLCEVSRIGERDNFDQEPAHTPSL</sequence>
<accession>A0A4C2A2Y1</accession>
<keyword evidence="3" id="KW-1185">Reference proteome</keyword>
<dbReference type="AlphaFoldDB" id="A0A4C2A2Y1"/>
<dbReference type="OrthoDB" id="264795at2759"/>
<dbReference type="EMBL" id="BGZK01002613">
    <property type="protein sequence ID" value="GBP95311.1"/>
    <property type="molecule type" value="Genomic_DNA"/>
</dbReference>
<dbReference type="PANTHER" id="PTHR12436:SF38">
    <property type="entry name" value="SAC3 DOMAIN-CONTAINING PROTEIN 1"/>
    <property type="match status" value="1"/>
</dbReference>
<dbReference type="GO" id="GO:0051225">
    <property type="term" value="P:spindle assembly"/>
    <property type="evidence" value="ECO:0007669"/>
    <property type="project" value="TreeGrafter"/>
</dbReference>
<comment type="caution">
    <text evidence="2">The sequence shown here is derived from an EMBL/GenBank/DDBJ whole genome shotgun (WGS) entry which is preliminary data.</text>
</comment>
<dbReference type="GO" id="GO:0005819">
    <property type="term" value="C:spindle"/>
    <property type="evidence" value="ECO:0007669"/>
    <property type="project" value="TreeGrafter"/>
</dbReference>
<proteinExistence type="predicted"/>
<name>A0A4C2A2Y1_EUMVA</name>
<dbReference type="GO" id="GO:0005634">
    <property type="term" value="C:nucleus"/>
    <property type="evidence" value="ECO:0007669"/>
    <property type="project" value="TreeGrafter"/>
</dbReference>
<evidence type="ECO:0000313" key="2">
    <source>
        <dbReference type="EMBL" id="GBP95311.1"/>
    </source>
</evidence>
<dbReference type="STRING" id="151549.A0A4C2A2Y1"/>
<feature type="domain" description="SAC3/GANP/THP3 conserved" evidence="1">
    <location>
        <begin position="4"/>
        <end position="123"/>
    </location>
</feature>